<dbReference type="GO" id="GO:0032259">
    <property type="term" value="P:methylation"/>
    <property type="evidence" value="ECO:0007669"/>
    <property type="project" value="UniProtKB-KW"/>
</dbReference>
<dbReference type="InterPro" id="IPR009057">
    <property type="entry name" value="Homeodomain-like_sf"/>
</dbReference>
<sequence>MNSQEATNYKRIAVAIDHIKLNFKEYPDLDEVASEVNLSPFHFQVLFTEWATTRILHDLFASTKSMRPYKY</sequence>
<organism evidence="1 2">
    <name type="scientific">Flavobacterium degerlachei</name>
    <dbReference type="NCBI Taxonomy" id="229203"/>
    <lineage>
        <taxon>Bacteria</taxon>
        <taxon>Pseudomonadati</taxon>
        <taxon>Bacteroidota</taxon>
        <taxon>Flavobacteriia</taxon>
        <taxon>Flavobacteriales</taxon>
        <taxon>Flavobacteriaceae</taxon>
        <taxon>Flavobacterium</taxon>
    </lineage>
</organism>
<gene>
    <name evidence="1" type="ORF">SAMN05444338_10888</name>
</gene>
<evidence type="ECO:0000313" key="1">
    <source>
        <dbReference type="EMBL" id="SDX23344.1"/>
    </source>
</evidence>
<protein>
    <submittedName>
        <fullName evidence="1">AraC family transcriptional regulator, regulatory protein of adaptative response / methylated-DNA-[protein]-cysteine methyltransferase</fullName>
    </submittedName>
</protein>
<dbReference type="OrthoDB" id="9802228at2"/>
<keyword evidence="1" id="KW-0489">Methyltransferase</keyword>
<dbReference type="AlphaFoldDB" id="A0A1H3A2A9"/>
<dbReference type="SUPFAM" id="SSF46689">
    <property type="entry name" value="Homeodomain-like"/>
    <property type="match status" value="1"/>
</dbReference>
<reference evidence="2" key="1">
    <citation type="submission" date="2016-10" db="EMBL/GenBank/DDBJ databases">
        <authorList>
            <person name="Varghese N."/>
            <person name="Submissions S."/>
        </authorList>
    </citation>
    <scope>NUCLEOTIDE SEQUENCE [LARGE SCALE GENOMIC DNA]</scope>
    <source>
        <strain evidence="2">DSM 15718</strain>
    </source>
</reference>
<proteinExistence type="predicted"/>
<dbReference type="Proteomes" id="UP000198569">
    <property type="component" value="Unassembled WGS sequence"/>
</dbReference>
<keyword evidence="2" id="KW-1185">Reference proteome</keyword>
<name>A0A1H3A2A9_9FLAO</name>
<dbReference type="RefSeq" id="WP_091432267.1">
    <property type="nucleotide sequence ID" value="NZ_FNMV01000008.1"/>
</dbReference>
<accession>A0A1H3A2A9</accession>
<keyword evidence="1" id="KW-0808">Transferase</keyword>
<dbReference type="EMBL" id="FNMV01000008">
    <property type="protein sequence ID" value="SDX23344.1"/>
    <property type="molecule type" value="Genomic_DNA"/>
</dbReference>
<dbReference type="GO" id="GO:0008168">
    <property type="term" value="F:methyltransferase activity"/>
    <property type="evidence" value="ECO:0007669"/>
    <property type="project" value="UniProtKB-KW"/>
</dbReference>
<dbReference type="STRING" id="229203.SAMN05444338_10888"/>
<evidence type="ECO:0000313" key="2">
    <source>
        <dbReference type="Proteomes" id="UP000198569"/>
    </source>
</evidence>
<dbReference type="Gene3D" id="1.10.10.60">
    <property type="entry name" value="Homeodomain-like"/>
    <property type="match status" value="1"/>
</dbReference>